<organism evidence="2 3">
    <name type="scientific">Bacillus safensis</name>
    <dbReference type="NCBI Taxonomy" id="561879"/>
    <lineage>
        <taxon>Bacteria</taxon>
        <taxon>Bacillati</taxon>
        <taxon>Bacillota</taxon>
        <taxon>Bacilli</taxon>
        <taxon>Bacillales</taxon>
        <taxon>Bacillaceae</taxon>
        <taxon>Bacillus</taxon>
    </lineage>
</organism>
<protein>
    <submittedName>
        <fullName evidence="2">Membrane protein</fullName>
    </submittedName>
</protein>
<evidence type="ECO:0000256" key="1">
    <source>
        <dbReference type="SAM" id="Phobius"/>
    </source>
</evidence>
<dbReference type="Pfam" id="PF04657">
    <property type="entry name" value="DMT_YdcZ"/>
    <property type="match status" value="1"/>
</dbReference>
<dbReference type="AlphaFoldDB" id="A0A5S9MAH8"/>
<keyword evidence="1" id="KW-0472">Membrane</keyword>
<reference evidence="2 3" key="1">
    <citation type="submission" date="2019-12" db="EMBL/GenBank/DDBJ databases">
        <title>Full genome sequence of a Bacillus safensis strain isolated from commercially available natto in Indonesia.</title>
        <authorList>
            <person name="Yoshida M."/>
            <person name="Uomi M."/>
            <person name="Waturangi D."/>
            <person name="Ekaputri J.J."/>
            <person name="Setiamarga D.H.E."/>
        </authorList>
    </citation>
    <scope>NUCLEOTIDE SEQUENCE [LARGE SCALE GENOMIC DNA]</scope>
    <source>
        <strain evidence="2 3">IDN1</strain>
    </source>
</reference>
<feature type="transmembrane region" description="Helical" evidence="1">
    <location>
        <begin position="92"/>
        <end position="115"/>
    </location>
</feature>
<feature type="transmembrane region" description="Helical" evidence="1">
    <location>
        <begin position="66"/>
        <end position="86"/>
    </location>
</feature>
<dbReference type="GO" id="GO:0005886">
    <property type="term" value="C:plasma membrane"/>
    <property type="evidence" value="ECO:0007669"/>
    <property type="project" value="TreeGrafter"/>
</dbReference>
<accession>A0A5S9MAH8</accession>
<proteinExistence type="predicted"/>
<gene>
    <name evidence="2" type="ORF">BsIDN1_34930</name>
</gene>
<evidence type="ECO:0000313" key="2">
    <source>
        <dbReference type="EMBL" id="BBP89875.1"/>
    </source>
</evidence>
<feature type="transmembrane region" description="Helical" evidence="1">
    <location>
        <begin position="127"/>
        <end position="143"/>
    </location>
</feature>
<dbReference type="EMBL" id="AP021906">
    <property type="protein sequence ID" value="BBP89875.1"/>
    <property type="molecule type" value="Genomic_DNA"/>
</dbReference>
<evidence type="ECO:0000313" key="3">
    <source>
        <dbReference type="Proteomes" id="UP000464658"/>
    </source>
</evidence>
<dbReference type="Proteomes" id="UP000464658">
    <property type="component" value="Chromosome"/>
</dbReference>
<dbReference type="InterPro" id="IPR006750">
    <property type="entry name" value="YdcZ"/>
</dbReference>
<sequence>MIIGIGLAITAGALVSLQTIFNSKVNEQTGSWSTTTLVLGMGFIASLLMGLLLEGTGIFQLRHMEAWYWMSGAIGVGVVICLVQSIKRLGPTYGISIVLISQLGSALLFDSLGWLGLEKVEFSPAKLLGVIVIVAGILVFKLTKLESAEEDQSEEKRAATRVAAL</sequence>
<dbReference type="PANTHER" id="PTHR34821">
    <property type="entry name" value="INNER MEMBRANE PROTEIN YDCZ"/>
    <property type="match status" value="1"/>
</dbReference>
<dbReference type="PANTHER" id="PTHR34821:SF3">
    <property type="entry name" value="MEMBRANE PROTEIN"/>
    <property type="match status" value="1"/>
</dbReference>
<feature type="transmembrane region" description="Helical" evidence="1">
    <location>
        <begin position="32"/>
        <end position="54"/>
    </location>
</feature>
<name>A0A5S9MAH8_BACIA</name>
<keyword evidence="1" id="KW-0812">Transmembrane</keyword>
<keyword evidence="1" id="KW-1133">Transmembrane helix</keyword>